<dbReference type="GO" id="GO:0019290">
    <property type="term" value="P:siderophore biosynthetic process"/>
    <property type="evidence" value="ECO:0007669"/>
    <property type="project" value="TreeGrafter"/>
</dbReference>
<evidence type="ECO:0000259" key="1">
    <source>
        <dbReference type="SMART" id="SM00923"/>
    </source>
</evidence>
<dbReference type="PANTHER" id="PTHR38444:SF1">
    <property type="entry name" value="ENTEROBACTIN BIOSYNTHESIS PROTEIN YBDZ"/>
    <property type="match status" value="1"/>
</dbReference>
<dbReference type="KEGG" id="sast:CD934_09925"/>
<evidence type="ECO:0000313" key="3">
    <source>
        <dbReference type="EMBL" id="QDI68976.1"/>
    </source>
</evidence>
<dbReference type="SUPFAM" id="SSF160582">
    <property type="entry name" value="MbtH-like"/>
    <property type="match status" value="1"/>
</dbReference>
<dbReference type="EMBL" id="CP022310">
    <property type="protein sequence ID" value="QDI68976.1"/>
    <property type="molecule type" value="Genomic_DNA"/>
</dbReference>
<name>A0A514JNR9_9ACTN</name>
<gene>
    <name evidence="3" type="ORF">CD934_09925</name>
    <name evidence="2" type="ORF">FHS33_006172</name>
</gene>
<dbReference type="AlphaFoldDB" id="A0A514JNR9"/>
<dbReference type="InterPro" id="IPR038020">
    <property type="entry name" value="MbtH-like_sf"/>
</dbReference>
<dbReference type="InterPro" id="IPR005153">
    <property type="entry name" value="MbtH-like_dom"/>
</dbReference>
<dbReference type="OrthoDB" id="7584480at2"/>
<proteinExistence type="predicted"/>
<evidence type="ECO:0000313" key="4">
    <source>
        <dbReference type="Proteomes" id="UP000316215"/>
    </source>
</evidence>
<feature type="domain" description="MbtH-like" evidence="1">
    <location>
        <begin position="14"/>
        <end position="64"/>
    </location>
</feature>
<dbReference type="InterPro" id="IPR037407">
    <property type="entry name" value="MLP_fam"/>
</dbReference>
<keyword evidence="4" id="KW-1185">Reference proteome</keyword>
<dbReference type="Pfam" id="PF03621">
    <property type="entry name" value="MbtH"/>
    <property type="match status" value="1"/>
</dbReference>
<dbReference type="Proteomes" id="UP000530412">
    <property type="component" value="Unassembled WGS sequence"/>
</dbReference>
<evidence type="ECO:0000313" key="5">
    <source>
        <dbReference type="Proteomes" id="UP000530412"/>
    </source>
</evidence>
<sequence length="83" mass="9445">MTQPDSTTGAGADETRTDTGEVYLVVRNDEEQYSIWRADREVPAGWYPEGTRGSRQECLDRIDVVWTDMRPLSLRRRLAGADV</sequence>
<dbReference type="RefSeq" id="WP_142193071.1">
    <property type="nucleotide sequence ID" value="NZ_BMSU01000026.1"/>
</dbReference>
<evidence type="ECO:0000313" key="2">
    <source>
        <dbReference type="EMBL" id="MBA8947703.1"/>
    </source>
</evidence>
<dbReference type="Proteomes" id="UP000316215">
    <property type="component" value="Chromosome"/>
</dbReference>
<dbReference type="Gene3D" id="3.90.820.10">
    <property type="entry name" value="Structural Genomics, Unknown Function 30-nov-00 1gh9 Mol_id"/>
    <property type="match status" value="1"/>
</dbReference>
<dbReference type="PANTHER" id="PTHR38444">
    <property type="entry name" value="ENTEROBACTIN BIOSYNTHESIS PROTEIN YBDZ"/>
    <property type="match status" value="1"/>
</dbReference>
<organism evidence="3 4">
    <name type="scientific">Streptomyces calvus</name>
    <dbReference type="NCBI Taxonomy" id="67282"/>
    <lineage>
        <taxon>Bacteria</taxon>
        <taxon>Bacillati</taxon>
        <taxon>Actinomycetota</taxon>
        <taxon>Actinomycetes</taxon>
        <taxon>Kitasatosporales</taxon>
        <taxon>Streptomycetaceae</taxon>
        <taxon>Streptomyces</taxon>
    </lineage>
</organism>
<dbReference type="GO" id="GO:0005829">
    <property type="term" value="C:cytosol"/>
    <property type="evidence" value="ECO:0007669"/>
    <property type="project" value="TreeGrafter"/>
</dbReference>
<accession>A0A514JNR9</accession>
<dbReference type="EMBL" id="JACJIE010000023">
    <property type="protein sequence ID" value="MBA8947703.1"/>
    <property type="molecule type" value="Genomic_DNA"/>
</dbReference>
<protein>
    <submittedName>
        <fullName evidence="2">MbtH protein</fullName>
    </submittedName>
</protein>
<reference evidence="3 4" key="1">
    <citation type="submission" date="2017-07" db="EMBL/GenBank/DDBJ databases">
        <title>The Complete Genome of Streptomyces asterosporus-ZSY.</title>
        <authorList>
            <person name="Zhang S."/>
        </authorList>
    </citation>
    <scope>NUCLEOTIDE SEQUENCE [LARGE SCALE GENOMIC DNA]</scope>
    <source>
        <strain evidence="3 4">DSM 41452</strain>
    </source>
</reference>
<dbReference type="SMART" id="SM00923">
    <property type="entry name" value="MbtH"/>
    <property type="match status" value="1"/>
</dbReference>
<reference evidence="2 5" key="2">
    <citation type="submission" date="2020-08" db="EMBL/GenBank/DDBJ databases">
        <title>Genomic Encyclopedia of Type Strains, Phase III (KMG-III): the genomes of soil and plant-associated and newly described type strains.</title>
        <authorList>
            <person name="Whitman W."/>
        </authorList>
    </citation>
    <scope>NUCLEOTIDE SEQUENCE [LARGE SCALE GENOMIC DNA]</scope>
    <source>
        <strain evidence="2 5">CECT 3271</strain>
    </source>
</reference>